<keyword evidence="3" id="KW-1185">Reference proteome</keyword>
<name>A0A137PIU9_CONC2</name>
<dbReference type="EMBL" id="KQ964419">
    <property type="protein sequence ID" value="KXN74861.1"/>
    <property type="molecule type" value="Genomic_DNA"/>
</dbReference>
<keyword evidence="1" id="KW-0175">Coiled coil</keyword>
<gene>
    <name evidence="2" type="ORF">CONCODRAFT_82636</name>
</gene>
<protein>
    <submittedName>
        <fullName evidence="2">Uncharacterized protein</fullName>
    </submittedName>
</protein>
<feature type="coiled-coil region" evidence="1">
    <location>
        <begin position="7"/>
        <end position="34"/>
    </location>
</feature>
<dbReference type="Proteomes" id="UP000070444">
    <property type="component" value="Unassembled WGS sequence"/>
</dbReference>
<dbReference type="AlphaFoldDB" id="A0A137PIU9"/>
<proteinExistence type="predicted"/>
<accession>A0A137PIU9</accession>
<reference evidence="2 3" key="1">
    <citation type="journal article" date="2015" name="Genome Biol. Evol.">
        <title>Phylogenomic analyses indicate that early fungi evolved digesting cell walls of algal ancestors of land plants.</title>
        <authorList>
            <person name="Chang Y."/>
            <person name="Wang S."/>
            <person name="Sekimoto S."/>
            <person name="Aerts A.L."/>
            <person name="Choi C."/>
            <person name="Clum A."/>
            <person name="LaButti K.M."/>
            <person name="Lindquist E.A."/>
            <person name="Yee Ngan C."/>
            <person name="Ohm R.A."/>
            <person name="Salamov A.A."/>
            <person name="Grigoriev I.V."/>
            <person name="Spatafora J.W."/>
            <person name="Berbee M.L."/>
        </authorList>
    </citation>
    <scope>NUCLEOTIDE SEQUENCE [LARGE SCALE GENOMIC DNA]</scope>
    <source>
        <strain evidence="2 3">NRRL 28638</strain>
    </source>
</reference>
<sequence>MSYKKQLIELNEENEALEHEINSLNQEILKLKTQLIWNRMPFNNTQVELEYLNKIMGLNYNLNNIPIFIPHEEFINSKLSILENDIENLFQLTGVKFEDVKKEVNGQNTEFKLSGNISNCIQFESTFTLSENIVKNFKITTKGGVYSEFEESLKQNQSENNVLDTFIILTKYCDYHTKRVEYFNRLRLNYSQFLSSNTVLSNLFQNYQTNLPIKTSHGMNNNILHLECPKTKIGLTIDYNLLIKSNFEVLKSVKIYPCLSKEWYQNDLQRSSIIKSIPSEFQKLLKLYSDEYQPTVLILESIFNEDL</sequence>
<evidence type="ECO:0000313" key="2">
    <source>
        <dbReference type="EMBL" id="KXN74861.1"/>
    </source>
</evidence>
<evidence type="ECO:0000313" key="3">
    <source>
        <dbReference type="Proteomes" id="UP000070444"/>
    </source>
</evidence>
<organism evidence="2 3">
    <name type="scientific">Conidiobolus coronatus (strain ATCC 28846 / CBS 209.66 / NRRL 28638)</name>
    <name type="common">Delacroixia coronata</name>
    <dbReference type="NCBI Taxonomy" id="796925"/>
    <lineage>
        <taxon>Eukaryota</taxon>
        <taxon>Fungi</taxon>
        <taxon>Fungi incertae sedis</taxon>
        <taxon>Zoopagomycota</taxon>
        <taxon>Entomophthoromycotina</taxon>
        <taxon>Entomophthoromycetes</taxon>
        <taxon>Entomophthorales</taxon>
        <taxon>Ancylistaceae</taxon>
        <taxon>Conidiobolus</taxon>
    </lineage>
</organism>
<evidence type="ECO:0000256" key="1">
    <source>
        <dbReference type="SAM" id="Coils"/>
    </source>
</evidence>